<feature type="domain" description="DUF7027" evidence="6">
    <location>
        <begin position="19"/>
        <end position="116"/>
    </location>
</feature>
<evidence type="ECO:0000256" key="4">
    <source>
        <dbReference type="ARBA" id="ARBA00023136"/>
    </source>
</evidence>
<dbReference type="Proteomes" id="UP000887574">
    <property type="component" value="Unplaced"/>
</dbReference>
<keyword evidence="4 5" id="KW-0472">Membrane</keyword>
<accession>A0A915EV27</accession>
<dbReference type="GO" id="GO:0005765">
    <property type="term" value="C:lysosomal membrane"/>
    <property type="evidence" value="ECO:0007669"/>
    <property type="project" value="TreeGrafter"/>
</dbReference>
<dbReference type="InterPro" id="IPR051115">
    <property type="entry name" value="LAPTM_transporter"/>
</dbReference>
<evidence type="ECO:0000259" key="6">
    <source>
        <dbReference type="Pfam" id="PF22954"/>
    </source>
</evidence>
<dbReference type="InterPro" id="IPR054291">
    <property type="entry name" value="DUF7027"/>
</dbReference>
<feature type="transmembrane region" description="Helical" evidence="5">
    <location>
        <begin position="56"/>
        <end position="78"/>
    </location>
</feature>
<evidence type="ECO:0000256" key="5">
    <source>
        <dbReference type="SAM" id="Phobius"/>
    </source>
</evidence>
<keyword evidence="7" id="KW-1185">Reference proteome</keyword>
<proteinExistence type="predicted"/>
<sequence length="215" mass="23700">MDFNPEHEKWQCCCCRISSGLKMLGGVEVLISLAIAAVGVANGLKTLDAQNEELPFYLSLSVVAFLVASTSLLLVIGIQTNREKLMYPTLVARAIVIIFVTVFGVSSIVQPSVIQHDDQNSVPKPETKTIGRNKQQEPSTALRLVFLMLLMIFLSIGIFYTIYLVVRSIRYVISSKRLADRRQSLIMAGQIDPLITASYGSGYERKGSRGSLSKL</sequence>
<dbReference type="WBParaSite" id="jg9832">
    <property type="protein sequence ID" value="jg9832"/>
    <property type="gene ID" value="jg9832"/>
</dbReference>
<dbReference type="Pfam" id="PF22954">
    <property type="entry name" value="DUF7027"/>
    <property type="match status" value="1"/>
</dbReference>
<keyword evidence="3 5" id="KW-1133">Transmembrane helix</keyword>
<name>A0A915EV27_9BILA</name>
<evidence type="ECO:0000313" key="8">
    <source>
        <dbReference type="WBParaSite" id="jg9832"/>
    </source>
</evidence>
<evidence type="ECO:0000256" key="3">
    <source>
        <dbReference type="ARBA" id="ARBA00022989"/>
    </source>
</evidence>
<feature type="transmembrane region" description="Helical" evidence="5">
    <location>
        <begin position="144"/>
        <end position="166"/>
    </location>
</feature>
<protein>
    <recommendedName>
        <fullName evidence="6">DUF7027 domain-containing protein</fullName>
    </recommendedName>
</protein>
<evidence type="ECO:0000256" key="1">
    <source>
        <dbReference type="ARBA" id="ARBA00004127"/>
    </source>
</evidence>
<organism evidence="7 8">
    <name type="scientific">Ditylenchus dipsaci</name>
    <dbReference type="NCBI Taxonomy" id="166011"/>
    <lineage>
        <taxon>Eukaryota</taxon>
        <taxon>Metazoa</taxon>
        <taxon>Ecdysozoa</taxon>
        <taxon>Nematoda</taxon>
        <taxon>Chromadorea</taxon>
        <taxon>Rhabditida</taxon>
        <taxon>Tylenchina</taxon>
        <taxon>Tylenchomorpha</taxon>
        <taxon>Sphaerularioidea</taxon>
        <taxon>Anguinidae</taxon>
        <taxon>Anguininae</taxon>
        <taxon>Ditylenchus</taxon>
    </lineage>
</organism>
<feature type="transmembrane region" description="Helical" evidence="5">
    <location>
        <begin position="90"/>
        <end position="109"/>
    </location>
</feature>
<feature type="transmembrane region" description="Helical" evidence="5">
    <location>
        <begin position="26"/>
        <end position="44"/>
    </location>
</feature>
<keyword evidence="2 5" id="KW-0812">Transmembrane</keyword>
<evidence type="ECO:0000313" key="7">
    <source>
        <dbReference type="Proteomes" id="UP000887574"/>
    </source>
</evidence>
<reference evidence="8" key="1">
    <citation type="submission" date="2022-11" db="UniProtKB">
        <authorList>
            <consortium name="WormBaseParasite"/>
        </authorList>
    </citation>
    <scope>IDENTIFICATION</scope>
</reference>
<dbReference type="PANTHER" id="PTHR12479">
    <property type="entry name" value="LYSOSOMAL-ASSOCIATED TRANSMEMBRANE PROTEIN"/>
    <property type="match status" value="1"/>
</dbReference>
<comment type="subcellular location">
    <subcellularLocation>
        <location evidence="1">Endomembrane system</location>
        <topology evidence="1">Multi-pass membrane protein</topology>
    </subcellularLocation>
</comment>
<dbReference type="PANTHER" id="PTHR12479:SF11">
    <property type="entry name" value="PROTEIN CBG14497"/>
    <property type="match status" value="1"/>
</dbReference>
<evidence type="ECO:0000256" key="2">
    <source>
        <dbReference type="ARBA" id="ARBA00022692"/>
    </source>
</evidence>
<dbReference type="AlphaFoldDB" id="A0A915EV27"/>
<dbReference type="GO" id="GO:0012505">
    <property type="term" value="C:endomembrane system"/>
    <property type="evidence" value="ECO:0007669"/>
    <property type="project" value="UniProtKB-SubCell"/>
</dbReference>